<sequence>MLLSADVACGLSVALGLLLISGGVHLWMGALAGASAATGVIVASPPDRPGPRRGKLRQMLPAPLLGLPLFFAVQMLHHAPWRLGLLLVPATFLAFLAMAWGKRGIPIAIAVMLAMVFSLATP</sequence>
<dbReference type="Pfam" id="PF12805">
    <property type="entry name" value="FUSC-like"/>
    <property type="match status" value="1"/>
</dbReference>
<evidence type="ECO:0000313" key="4">
    <source>
        <dbReference type="Proteomes" id="UP000249135"/>
    </source>
</evidence>
<feature type="non-terminal residue" evidence="3">
    <location>
        <position position="122"/>
    </location>
</feature>
<name>A0A2W5P5J3_VARPD</name>
<dbReference type="AlphaFoldDB" id="A0A2W5P5J3"/>
<keyword evidence="1" id="KW-0472">Membrane</keyword>
<proteinExistence type="predicted"/>
<evidence type="ECO:0000259" key="2">
    <source>
        <dbReference type="Pfam" id="PF12805"/>
    </source>
</evidence>
<dbReference type="InterPro" id="IPR032692">
    <property type="entry name" value="YccS_N"/>
</dbReference>
<feature type="transmembrane region" description="Helical" evidence="1">
    <location>
        <begin position="83"/>
        <end position="99"/>
    </location>
</feature>
<gene>
    <name evidence="3" type="ORF">DI563_29200</name>
</gene>
<keyword evidence="1" id="KW-0812">Transmembrane</keyword>
<dbReference type="Proteomes" id="UP000249135">
    <property type="component" value="Unassembled WGS sequence"/>
</dbReference>
<organism evidence="3 4">
    <name type="scientific">Variovorax paradoxus</name>
    <dbReference type="NCBI Taxonomy" id="34073"/>
    <lineage>
        <taxon>Bacteria</taxon>
        <taxon>Pseudomonadati</taxon>
        <taxon>Pseudomonadota</taxon>
        <taxon>Betaproteobacteria</taxon>
        <taxon>Burkholderiales</taxon>
        <taxon>Comamonadaceae</taxon>
        <taxon>Variovorax</taxon>
    </lineage>
</organism>
<evidence type="ECO:0000256" key="1">
    <source>
        <dbReference type="SAM" id="Phobius"/>
    </source>
</evidence>
<evidence type="ECO:0000313" key="3">
    <source>
        <dbReference type="EMBL" id="PZQ61052.1"/>
    </source>
</evidence>
<feature type="domain" description="Integral membrane protein YccS N-terminal" evidence="2">
    <location>
        <begin position="71"/>
        <end position="120"/>
    </location>
</feature>
<dbReference type="EMBL" id="QFPP01000676">
    <property type="protein sequence ID" value="PZQ61052.1"/>
    <property type="molecule type" value="Genomic_DNA"/>
</dbReference>
<keyword evidence="1" id="KW-1133">Transmembrane helix</keyword>
<feature type="transmembrane region" description="Helical" evidence="1">
    <location>
        <begin position="105"/>
        <end position="121"/>
    </location>
</feature>
<comment type="caution">
    <text evidence="3">The sequence shown here is derived from an EMBL/GenBank/DDBJ whole genome shotgun (WGS) entry which is preliminary data.</text>
</comment>
<accession>A0A2W5P5J3</accession>
<protein>
    <submittedName>
        <fullName evidence="3">FUSC family protein</fullName>
    </submittedName>
</protein>
<reference evidence="3 4" key="1">
    <citation type="submission" date="2017-08" db="EMBL/GenBank/DDBJ databases">
        <title>Infants hospitalized years apart are colonized by the same room-sourced microbial strains.</title>
        <authorList>
            <person name="Brooks B."/>
            <person name="Olm M.R."/>
            <person name="Firek B.A."/>
            <person name="Baker R."/>
            <person name="Thomas B.C."/>
            <person name="Morowitz M.J."/>
            <person name="Banfield J.F."/>
        </authorList>
    </citation>
    <scope>NUCLEOTIDE SEQUENCE [LARGE SCALE GENOMIC DNA]</scope>
    <source>
        <strain evidence="3">S2_005_003_R2_41</strain>
    </source>
</reference>